<protein>
    <recommendedName>
        <fullName evidence="6">Ribosomal protein/NADH dehydrogenase domain-containing protein</fullName>
    </recommendedName>
</protein>
<evidence type="ECO:0000256" key="2">
    <source>
        <dbReference type="ARBA" id="ARBA00022980"/>
    </source>
</evidence>
<dbReference type="Gene3D" id="3.40.30.10">
    <property type="entry name" value="Glutaredoxin"/>
    <property type="match status" value="1"/>
</dbReference>
<dbReference type="GO" id="GO:0003735">
    <property type="term" value="F:structural constituent of ribosome"/>
    <property type="evidence" value="ECO:0007669"/>
    <property type="project" value="InterPro"/>
</dbReference>
<dbReference type="Proteomes" id="UP000521872">
    <property type="component" value="Unassembled WGS sequence"/>
</dbReference>
<evidence type="ECO:0000256" key="4">
    <source>
        <dbReference type="ARBA" id="ARBA00023274"/>
    </source>
</evidence>
<feature type="region of interest" description="Disordered" evidence="5">
    <location>
        <begin position="131"/>
        <end position="206"/>
    </location>
</feature>
<organism evidence="7 8">
    <name type="scientific">Agrocybe pediades</name>
    <dbReference type="NCBI Taxonomy" id="84607"/>
    <lineage>
        <taxon>Eukaryota</taxon>
        <taxon>Fungi</taxon>
        <taxon>Dikarya</taxon>
        <taxon>Basidiomycota</taxon>
        <taxon>Agaricomycotina</taxon>
        <taxon>Agaricomycetes</taxon>
        <taxon>Agaricomycetidae</taxon>
        <taxon>Agaricales</taxon>
        <taxon>Agaricineae</taxon>
        <taxon>Strophariaceae</taxon>
        <taxon>Agrocybe</taxon>
    </lineage>
</organism>
<dbReference type="PANTHER" id="PTHR13274">
    <property type="entry name" value="MITOCHONDRIAL RIBOSOMAL PROTEIN S25"/>
    <property type="match status" value="1"/>
</dbReference>
<evidence type="ECO:0000256" key="3">
    <source>
        <dbReference type="ARBA" id="ARBA00023128"/>
    </source>
</evidence>
<reference evidence="7 8" key="1">
    <citation type="submission" date="2019-12" db="EMBL/GenBank/DDBJ databases">
        <authorList>
            <person name="Floudas D."/>
            <person name="Bentzer J."/>
            <person name="Ahren D."/>
            <person name="Johansson T."/>
            <person name="Persson P."/>
            <person name="Tunlid A."/>
        </authorList>
    </citation>
    <scope>NUCLEOTIDE SEQUENCE [LARGE SCALE GENOMIC DNA]</scope>
    <source>
        <strain evidence="7 8">CBS 102.39</strain>
    </source>
</reference>
<sequence length="206" mass="23394">MPPRSETLPRGVLRLKDILTHLNAQPKLSLSGVKQLRLTLASKKAHYGAQHFVEENLPQIRWANPNLDIVVRKEMKTPQEHWKPEMVIEFESGKVETVDMNDKFSSKILRELMDKAGDDLWRRHVADCKKTGAPVLPDAPTPKPTKKAESTKDLPNLEEFFKANPSAKSRHEKARKEWLAKLDAQKAKREKRVAASTSKPPTPQAN</sequence>
<dbReference type="InterPro" id="IPR007741">
    <property type="entry name" value="Ribosomal_mL43/mS25/NADH_DH"/>
</dbReference>
<dbReference type="GO" id="GO:1990904">
    <property type="term" value="C:ribonucleoprotein complex"/>
    <property type="evidence" value="ECO:0007669"/>
    <property type="project" value="UniProtKB-KW"/>
</dbReference>
<dbReference type="GO" id="GO:0005840">
    <property type="term" value="C:ribosome"/>
    <property type="evidence" value="ECO:0007669"/>
    <property type="project" value="UniProtKB-KW"/>
</dbReference>
<dbReference type="PANTHER" id="PTHR13274:SF2">
    <property type="entry name" value="SMALL RIBOSOMAL SUBUNIT PROTEIN MS25"/>
    <property type="match status" value="1"/>
</dbReference>
<dbReference type="InterPro" id="IPR036249">
    <property type="entry name" value="Thioredoxin-like_sf"/>
</dbReference>
<dbReference type="GO" id="GO:0005739">
    <property type="term" value="C:mitochondrion"/>
    <property type="evidence" value="ECO:0007669"/>
    <property type="project" value="UniProtKB-SubCell"/>
</dbReference>
<dbReference type="SUPFAM" id="SSF52833">
    <property type="entry name" value="Thioredoxin-like"/>
    <property type="match status" value="1"/>
</dbReference>
<dbReference type="EMBL" id="JAACJL010000001">
    <property type="protein sequence ID" value="KAF4623313.1"/>
    <property type="molecule type" value="Genomic_DNA"/>
</dbReference>
<evidence type="ECO:0000256" key="5">
    <source>
        <dbReference type="SAM" id="MobiDB-lite"/>
    </source>
</evidence>
<name>A0A8H4R6L1_9AGAR</name>
<dbReference type="AlphaFoldDB" id="A0A8H4R6L1"/>
<evidence type="ECO:0000256" key="1">
    <source>
        <dbReference type="ARBA" id="ARBA00004173"/>
    </source>
</evidence>
<feature type="domain" description="Ribosomal protein/NADH dehydrogenase" evidence="6">
    <location>
        <begin position="41"/>
        <end position="119"/>
    </location>
</feature>
<gene>
    <name evidence="7" type="ORF">D9613_001524</name>
</gene>
<keyword evidence="3" id="KW-0496">Mitochondrion</keyword>
<comment type="caution">
    <text evidence="7">The sequence shown here is derived from an EMBL/GenBank/DDBJ whole genome shotgun (WGS) entry which is preliminary data.</text>
</comment>
<evidence type="ECO:0000313" key="7">
    <source>
        <dbReference type="EMBL" id="KAF4623313.1"/>
    </source>
</evidence>
<comment type="subcellular location">
    <subcellularLocation>
        <location evidence="1">Mitochondrion</location>
    </subcellularLocation>
</comment>
<dbReference type="SMART" id="SM00916">
    <property type="entry name" value="L51_S25_CI-B8"/>
    <property type="match status" value="1"/>
</dbReference>
<accession>A0A8H4R6L1</accession>
<feature type="compositionally biased region" description="Basic and acidic residues" evidence="5">
    <location>
        <begin position="174"/>
        <end position="187"/>
    </location>
</feature>
<evidence type="ECO:0000313" key="8">
    <source>
        <dbReference type="Proteomes" id="UP000521872"/>
    </source>
</evidence>
<dbReference type="Pfam" id="PF05047">
    <property type="entry name" value="L51_S25_CI-B8"/>
    <property type="match status" value="1"/>
</dbReference>
<keyword evidence="8" id="KW-1185">Reference proteome</keyword>
<dbReference type="InterPro" id="IPR040049">
    <property type="entry name" value="Ribosomal_mS25/mL61"/>
</dbReference>
<proteinExistence type="predicted"/>
<keyword evidence="4" id="KW-0687">Ribonucleoprotein</keyword>
<evidence type="ECO:0000259" key="6">
    <source>
        <dbReference type="SMART" id="SM00916"/>
    </source>
</evidence>
<keyword evidence="2" id="KW-0689">Ribosomal protein</keyword>